<evidence type="ECO:0000256" key="1">
    <source>
        <dbReference type="SAM" id="MobiDB-lite"/>
    </source>
</evidence>
<name>A0ABD2QH19_9PLAT</name>
<reference evidence="2 3" key="1">
    <citation type="submission" date="2024-11" db="EMBL/GenBank/DDBJ databases">
        <title>Adaptive evolution of stress response genes in parasites aligns with host niche diversity.</title>
        <authorList>
            <person name="Hahn C."/>
            <person name="Resl P."/>
        </authorList>
    </citation>
    <scope>NUCLEOTIDE SEQUENCE [LARGE SCALE GENOMIC DNA]</scope>
    <source>
        <strain evidence="2">EGGRZ-B1_66</strain>
        <tissue evidence="2">Body</tissue>
    </source>
</reference>
<dbReference type="EMBL" id="JBJKFK010000199">
    <property type="protein sequence ID" value="KAL3318824.1"/>
    <property type="molecule type" value="Genomic_DNA"/>
</dbReference>
<accession>A0ABD2QH19</accession>
<evidence type="ECO:0000313" key="2">
    <source>
        <dbReference type="EMBL" id="KAL3318824.1"/>
    </source>
</evidence>
<dbReference type="Proteomes" id="UP001626550">
    <property type="component" value="Unassembled WGS sequence"/>
</dbReference>
<feature type="compositionally biased region" description="Polar residues" evidence="1">
    <location>
        <begin position="52"/>
        <end position="71"/>
    </location>
</feature>
<feature type="region of interest" description="Disordered" evidence="1">
    <location>
        <begin position="41"/>
        <end position="80"/>
    </location>
</feature>
<dbReference type="AlphaFoldDB" id="A0ABD2QH19"/>
<sequence>MFQSGNPIPAEELDPESEVDDIKEVKNQLLAEMQIDLNARKKVFEHGPAPKPQSNGLFRSRIPSNTSSKANGISKPRSLPTKVLAKTPNVQKSVVCAANGPKSE</sequence>
<gene>
    <name evidence="2" type="ORF">Ciccas_002512</name>
</gene>
<comment type="caution">
    <text evidence="2">The sequence shown here is derived from an EMBL/GenBank/DDBJ whole genome shotgun (WGS) entry which is preliminary data.</text>
</comment>
<protein>
    <submittedName>
        <fullName evidence="2">Uncharacterized protein</fullName>
    </submittedName>
</protein>
<proteinExistence type="predicted"/>
<feature type="region of interest" description="Disordered" evidence="1">
    <location>
        <begin position="1"/>
        <end position="21"/>
    </location>
</feature>
<keyword evidence="3" id="KW-1185">Reference proteome</keyword>
<organism evidence="2 3">
    <name type="scientific">Cichlidogyrus casuarinus</name>
    <dbReference type="NCBI Taxonomy" id="1844966"/>
    <lineage>
        <taxon>Eukaryota</taxon>
        <taxon>Metazoa</taxon>
        <taxon>Spiralia</taxon>
        <taxon>Lophotrochozoa</taxon>
        <taxon>Platyhelminthes</taxon>
        <taxon>Monogenea</taxon>
        <taxon>Monopisthocotylea</taxon>
        <taxon>Dactylogyridea</taxon>
        <taxon>Ancyrocephalidae</taxon>
        <taxon>Cichlidogyrus</taxon>
    </lineage>
</organism>
<evidence type="ECO:0000313" key="3">
    <source>
        <dbReference type="Proteomes" id="UP001626550"/>
    </source>
</evidence>